<keyword evidence="3" id="KW-1185">Reference proteome</keyword>
<name>A0A2S6I1T7_9BACT</name>
<accession>A0A2S6I1T7</accession>
<gene>
    <name evidence="2" type="ORF">CLV84_2039</name>
</gene>
<reference evidence="2 3" key="1">
    <citation type="submission" date="2018-02" db="EMBL/GenBank/DDBJ databases">
        <title>Genomic Encyclopedia of Archaeal and Bacterial Type Strains, Phase II (KMG-II): from individual species to whole genera.</title>
        <authorList>
            <person name="Goeker M."/>
        </authorList>
    </citation>
    <scope>NUCLEOTIDE SEQUENCE [LARGE SCALE GENOMIC DNA]</scope>
    <source>
        <strain evidence="2 3">DSM 29526</strain>
    </source>
</reference>
<keyword evidence="1" id="KW-0472">Membrane</keyword>
<feature type="transmembrane region" description="Helical" evidence="1">
    <location>
        <begin position="68"/>
        <end position="85"/>
    </location>
</feature>
<keyword evidence="1" id="KW-0812">Transmembrane</keyword>
<dbReference type="Proteomes" id="UP000237662">
    <property type="component" value="Unassembled WGS sequence"/>
</dbReference>
<dbReference type="AlphaFoldDB" id="A0A2S6I1T7"/>
<protein>
    <submittedName>
        <fullName evidence="2">Uncharacterized protein</fullName>
    </submittedName>
</protein>
<evidence type="ECO:0000313" key="3">
    <source>
        <dbReference type="Proteomes" id="UP000237662"/>
    </source>
</evidence>
<dbReference type="EMBL" id="PTJC01000006">
    <property type="protein sequence ID" value="PPK85147.1"/>
    <property type="molecule type" value="Genomic_DNA"/>
</dbReference>
<keyword evidence="1" id="KW-1133">Transmembrane helix</keyword>
<comment type="caution">
    <text evidence="2">The sequence shown here is derived from an EMBL/GenBank/DDBJ whole genome shotgun (WGS) entry which is preliminary data.</text>
</comment>
<evidence type="ECO:0000313" key="2">
    <source>
        <dbReference type="EMBL" id="PPK85147.1"/>
    </source>
</evidence>
<sequence>MGFGGSASAANAAIKRNAALRNNRSFLGEGERKWKHRAGFERQAQLAERVKFREQLALEMAADRRWRIVTWVLILIALYTLIVYFF</sequence>
<proteinExistence type="predicted"/>
<organism evidence="2 3">
    <name type="scientific">Neolewinella xylanilytica</name>
    <dbReference type="NCBI Taxonomy" id="1514080"/>
    <lineage>
        <taxon>Bacteria</taxon>
        <taxon>Pseudomonadati</taxon>
        <taxon>Bacteroidota</taxon>
        <taxon>Saprospiria</taxon>
        <taxon>Saprospirales</taxon>
        <taxon>Lewinellaceae</taxon>
        <taxon>Neolewinella</taxon>
    </lineage>
</organism>
<dbReference type="RefSeq" id="WP_170067654.1">
    <property type="nucleotide sequence ID" value="NZ_PTJC01000006.1"/>
</dbReference>
<evidence type="ECO:0000256" key="1">
    <source>
        <dbReference type="SAM" id="Phobius"/>
    </source>
</evidence>